<dbReference type="EMBL" id="PXXK01000222">
    <property type="protein sequence ID" value="RFN48060.1"/>
    <property type="molecule type" value="Genomic_DNA"/>
</dbReference>
<evidence type="ECO:0000313" key="1">
    <source>
        <dbReference type="EMBL" id="RFN48060.1"/>
    </source>
</evidence>
<sequence length="272" mass="30702">MPKIVSNSFQQRASNILPSCQRTLLLAAVETAIYNEECSDYEDCLCDSVQSLAIFVGMVNYAQSQCGKVFLDPLDLMEEYHFIEYKLLTLPHPIQSHTAALESRDYLSPASMDSDCSSDNGRDIVQHAKIHIQISLRIAGLFYLRLVKGGTSESLHGPVHMLRTLLQHLDRVAHLPAQTSSSTVHGYSRSALIWTCLVADLMLWASINEGWKFHEHKWGSYACHDFLLWGLGGDDIKMITDRDLALCRILDLGNFRTGTRDPRTYIQRILAM</sequence>
<evidence type="ECO:0000313" key="2">
    <source>
        <dbReference type="Proteomes" id="UP000265631"/>
    </source>
</evidence>
<gene>
    <name evidence="1" type="ORF">FIE12Z_7783</name>
</gene>
<reference evidence="1 2" key="1">
    <citation type="journal article" date="2018" name="PLoS Pathog.">
        <title>Evolution of structural diversity of trichothecenes, a family of toxins produced by plant pathogenic and entomopathogenic fungi.</title>
        <authorList>
            <person name="Proctor R.H."/>
            <person name="McCormick S.P."/>
            <person name="Kim H.S."/>
            <person name="Cardoza R.E."/>
            <person name="Stanley A.M."/>
            <person name="Lindo L."/>
            <person name="Kelly A."/>
            <person name="Brown D.W."/>
            <person name="Lee T."/>
            <person name="Vaughan M.M."/>
            <person name="Alexander N.J."/>
            <person name="Busman M."/>
            <person name="Gutierrez S."/>
        </authorList>
    </citation>
    <scope>NUCLEOTIDE SEQUENCE [LARGE SCALE GENOMIC DNA]</scope>
    <source>
        <strain evidence="1 2">NRRL 13405</strain>
    </source>
</reference>
<dbReference type="STRING" id="2594813.A0A395MJW4"/>
<protein>
    <submittedName>
        <fullName evidence="1">Uncharacterized protein</fullName>
    </submittedName>
</protein>
<keyword evidence="2" id="KW-1185">Reference proteome</keyword>
<organism evidence="1 2">
    <name type="scientific">Fusarium flagelliforme</name>
    <dbReference type="NCBI Taxonomy" id="2675880"/>
    <lineage>
        <taxon>Eukaryota</taxon>
        <taxon>Fungi</taxon>
        <taxon>Dikarya</taxon>
        <taxon>Ascomycota</taxon>
        <taxon>Pezizomycotina</taxon>
        <taxon>Sordariomycetes</taxon>
        <taxon>Hypocreomycetidae</taxon>
        <taxon>Hypocreales</taxon>
        <taxon>Nectriaceae</taxon>
        <taxon>Fusarium</taxon>
        <taxon>Fusarium incarnatum-equiseti species complex</taxon>
    </lineage>
</organism>
<accession>A0A395MJW4</accession>
<dbReference type="AlphaFoldDB" id="A0A395MJW4"/>
<comment type="caution">
    <text evidence="1">The sequence shown here is derived from an EMBL/GenBank/DDBJ whole genome shotgun (WGS) entry which is preliminary data.</text>
</comment>
<proteinExistence type="predicted"/>
<name>A0A395MJW4_9HYPO</name>
<dbReference type="Proteomes" id="UP000265631">
    <property type="component" value="Unassembled WGS sequence"/>
</dbReference>